<name>A0AA45BA52_BURVI</name>
<dbReference type="Pfam" id="PF08273">
    <property type="entry name" value="Zn_Ribbon_Prim"/>
    <property type="match status" value="1"/>
</dbReference>
<evidence type="ECO:0000313" key="4">
    <source>
        <dbReference type="Proteomes" id="UP000237632"/>
    </source>
</evidence>
<dbReference type="InterPro" id="IPR055570">
    <property type="entry name" value="DUF7146"/>
</dbReference>
<reference evidence="3 4" key="1">
    <citation type="submission" date="2018-03" db="EMBL/GenBank/DDBJ databases">
        <authorList>
            <person name="Nguyen K."/>
            <person name="Fouts D."/>
            <person name="Sutton G."/>
        </authorList>
    </citation>
    <scope>NUCLEOTIDE SEQUENCE [LARGE SCALE GENOMIC DNA]</scope>
    <source>
        <strain evidence="3 4">AU3578</strain>
    </source>
</reference>
<proteinExistence type="predicted"/>
<feature type="compositionally biased region" description="Basic and acidic residues" evidence="1">
    <location>
        <begin position="352"/>
        <end position="366"/>
    </location>
</feature>
<gene>
    <name evidence="3" type="ORF">C6T65_28600</name>
</gene>
<accession>A0AA45BA52</accession>
<dbReference type="RefSeq" id="WP_060081643.1">
    <property type="nucleotide sequence ID" value="NZ_CADFFA010000024.1"/>
</dbReference>
<comment type="caution">
    <text evidence="3">The sequence shown here is derived from an EMBL/GenBank/DDBJ whole genome shotgun (WGS) entry which is preliminary data.</text>
</comment>
<dbReference type="Proteomes" id="UP000237632">
    <property type="component" value="Unassembled WGS sequence"/>
</dbReference>
<sequence length="366" mass="40082">MNAKDITLTPEQWLSLLQRYGVPESALRGKGSPCPMCGGHDRFTYDNKNGRGDWVCRQCNNGHPMAGDGLQLICRTTGIGFVQLMRELSGTGPVMPVSRSTSTAPAPSGRRPASRAFVEKRLKGIWSAARPLSIGDHAMRYLHARIPGLRAAPSPALRLGTLDYWHDGKVLGQWPGIVARYERPDGQLGTLHRTFLDPAVPAKAQIVSPDGEILKPKLNDKTLNPLAGGAVRLMEPVDGEIGVAEGLETAYAAHMLSDVPVWYCLNRVLLSQFVVPDGFGIRVVHIFVDYDEMDPKTGKSPGVSAGVELAKRLRADGYAAIVHRPKRRGTDFADEWMQQSVNRPPEVSSSRPDVRAVRPSGREWAR</sequence>
<feature type="domain" description="DNA primase/helicase Gp4 N-terminal Bacteriophage T7-like" evidence="2">
    <location>
        <begin position="29"/>
        <end position="70"/>
    </location>
</feature>
<protein>
    <submittedName>
        <fullName evidence="3">Zinc-binding protein</fullName>
    </submittedName>
</protein>
<dbReference type="SMART" id="SM00778">
    <property type="entry name" value="Prim_Zn_Ribbon"/>
    <property type="match status" value="1"/>
</dbReference>
<dbReference type="GO" id="GO:0004386">
    <property type="term" value="F:helicase activity"/>
    <property type="evidence" value="ECO:0007669"/>
    <property type="project" value="InterPro"/>
</dbReference>
<evidence type="ECO:0000259" key="2">
    <source>
        <dbReference type="SMART" id="SM00778"/>
    </source>
</evidence>
<feature type="region of interest" description="Disordered" evidence="1">
    <location>
        <begin position="332"/>
        <end position="366"/>
    </location>
</feature>
<feature type="region of interest" description="Disordered" evidence="1">
    <location>
        <begin position="92"/>
        <end position="113"/>
    </location>
</feature>
<dbReference type="SUPFAM" id="SSF57783">
    <property type="entry name" value="Zinc beta-ribbon"/>
    <property type="match status" value="1"/>
</dbReference>
<dbReference type="Pfam" id="PF23639">
    <property type="entry name" value="DUF7146"/>
    <property type="match status" value="1"/>
</dbReference>
<dbReference type="InterPro" id="IPR013237">
    <property type="entry name" value="Phage_T7_Gp4_N"/>
</dbReference>
<organism evidence="3 4">
    <name type="scientific">Burkholderia vietnamiensis</name>
    <dbReference type="NCBI Taxonomy" id="60552"/>
    <lineage>
        <taxon>Bacteria</taxon>
        <taxon>Pseudomonadati</taxon>
        <taxon>Pseudomonadota</taxon>
        <taxon>Betaproteobacteria</taxon>
        <taxon>Burkholderiales</taxon>
        <taxon>Burkholderiaceae</taxon>
        <taxon>Burkholderia</taxon>
        <taxon>Burkholderia cepacia complex</taxon>
    </lineage>
</organism>
<dbReference type="GO" id="GO:0008270">
    <property type="term" value="F:zinc ion binding"/>
    <property type="evidence" value="ECO:0007669"/>
    <property type="project" value="InterPro"/>
</dbReference>
<dbReference type="EMBL" id="PVHK01000217">
    <property type="protein sequence ID" value="PRH39015.1"/>
    <property type="molecule type" value="Genomic_DNA"/>
</dbReference>
<feature type="compositionally biased region" description="Polar residues" evidence="1">
    <location>
        <begin position="337"/>
        <end position="351"/>
    </location>
</feature>
<evidence type="ECO:0000313" key="3">
    <source>
        <dbReference type="EMBL" id="PRH39015.1"/>
    </source>
</evidence>
<evidence type="ECO:0000256" key="1">
    <source>
        <dbReference type="SAM" id="MobiDB-lite"/>
    </source>
</evidence>
<dbReference type="AlphaFoldDB" id="A0AA45BA52"/>